<proteinExistence type="predicted"/>
<accession>A0ABY1E3F3</accession>
<evidence type="ECO:0000313" key="2">
    <source>
        <dbReference type="Proteomes" id="UP000199690"/>
    </source>
</evidence>
<protein>
    <submittedName>
        <fullName evidence="1">Tetratricopeptide repeat-containing protein</fullName>
    </submittedName>
</protein>
<dbReference type="Proteomes" id="UP000199690">
    <property type="component" value="Unassembled WGS sequence"/>
</dbReference>
<evidence type="ECO:0000313" key="1">
    <source>
        <dbReference type="EMBL" id="SFE47373.1"/>
    </source>
</evidence>
<dbReference type="Gene3D" id="1.25.40.10">
    <property type="entry name" value="Tetratricopeptide repeat domain"/>
    <property type="match status" value="1"/>
</dbReference>
<sequence>MAARNLLAWVLQDRGELAEAEAEFRAVLKVERRVLGEEHP</sequence>
<organism evidence="1 2">
    <name type="scientific">Saccharopolyspora kobensis</name>
    <dbReference type="NCBI Taxonomy" id="146035"/>
    <lineage>
        <taxon>Bacteria</taxon>
        <taxon>Bacillati</taxon>
        <taxon>Actinomycetota</taxon>
        <taxon>Actinomycetes</taxon>
        <taxon>Pseudonocardiales</taxon>
        <taxon>Pseudonocardiaceae</taxon>
        <taxon>Saccharopolyspora</taxon>
    </lineage>
</organism>
<feature type="non-terminal residue" evidence="1">
    <location>
        <position position="40"/>
    </location>
</feature>
<name>A0ABY1E3F3_9PSEU</name>
<dbReference type="Pfam" id="PF13374">
    <property type="entry name" value="TPR_10"/>
    <property type="match status" value="1"/>
</dbReference>
<keyword evidence="2" id="KW-1185">Reference proteome</keyword>
<gene>
    <name evidence="1" type="ORF">SAMN05216506_111220</name>
</gene>
<reference evidence="1 2" key="1">
    <citation type="submission" date="2016-10" db="EMBL/GenBank/DDBJ databases">
        <authorList>
            <person name="Varghese N."/>
            <person name="Submissions S."/>
        </authorList>
    </citation>
    <scope>NUCLEOTIDE SEQUENCE [LARGE SCALE GENOMIC DNA]</scope>
    <source>
        <strain evidence="1 2">CGMCC 4.3529</strain>
    </source>
</reference>
<comment type="caution">
    <text evidence="1">The sequence shown here is derived from an EMBL/GenBank/DDBJ whole genome shotgun (WGS) entry which is preliminary data.</text>
</comment>
<dbReference type="InterPro" id="IPR011990">
    <property type="entry name" value="TPR-like_helical_dom_sf"/>
</dbReference>
<dbReference type="EMBL" id="FOME01000011">
    <property type="protein sequence ID" value="SFE47373.1"/>
    <property type="molecule type" value="Genomic_DNA"/>
</dbReference>